<dbReference type="InterPro" id="IPR009050">
    <property type="entry name" value="Globin-like_sf"/>
</dbReference>
<dbReference type="RefSeq" id="WP_226609230.1">
    <property type="nucleotide sequence ID" value="NZ_JAJAQI010000021.1"/>
</dbReference>
<dbReference type="AlphaFoldDB" id="A0A9X1LBY8"/>
<dbReference type="CDD" id="cd08916">
    <property type="entry name" value="TrHb3_P"/>
    <property type="match status" value="1"/>
</dbReference>
<dbReference type="EMBL" id="JAJAQI010000021">
    <property type="protein sequence ID" value="MCB4823042.1"/>
    <property type="molecule type" value="Genomic_DNA"/>
</dbReference>
<evidence type="ECO:0000313" key="1">
    <source>
        <dbReference type="EMBL" id="MCB4823042.1"/>
    </source>
</evidence>
<dbReference type="SUPFAM" id="SSF46458">
    <property type="entry name" value="Globin-like"/>
    <property type="match status" value="1"/>
</dbReference>
<dbReference type="Gene3D" id="1.10.490.10">
    <property type="entry name" value="Globins"/>
    <property type="match status" value="1"/>
</dbReference>
<dbReference type="InterPro" id="IPR012292">
    <property type="entry name" value="Globin/Proto"/>
</dbReference>
<protein>
    <submittedName>
        <fullName evidence="1">Group III truncated hemoglobin</fullName>
    </submittedName>
</protein>
<accession>A0A9X1LBY8</accession>
<reference evidence="1" key="1">
    <citation type="submission" date="2021-10" db="EMBL/GenBank/DDBJ databases">
        <title>Roseicella aerolatum sp. nov., isolated from aerosols of e-waste dismantling site.</title>
        <authorList>
            <person name="Qin T."/>
        </authorList>
    </citation>
    <scope>NUCLEOTIDE SEQUENCE</scope>
    <source>
        <strain evidence="1">GB24</strain>
    </source>
</reference>
<evidence type="ECO:0000313" key="2">
    <source>
        <dbReference type="Proteomes" id="UP001139311"/>
    </source>
</evidence>
<comment type="caution">
    <text evidence="1">The sequence shown here is derived from an EMBL/GenBank/DDBJ whole genome shotgun (WGS) entry which is preliminary data.</text>
</comment>
<name>A0A9X1LBY8_9PROT</name>
<keyword evidence="2" id="KW-1185">Reference proteome</keyword>
<gene>
    <name evidence="1" type="ORF">LHA35_15005</name>
</gene>
<organism evidence="1 2">
    <name type="scientific">Roseicella aerolata</name>
    <dbReference type="NCBI Taxonomy" id="2883479"/>
    <lineage>
        <taxon>Bacteria</taxon>
        <taxon>Pseudomonadati</taxon>
        <taxon>Pseudomonadota</taxon>
        <taxon>Alphaproteobacteria</taxon>
        <taxon>Acetobacterales</taxon>
        <taxon>Roseomonadaceae</taxon>
        <taxon>Roseicella</taxon>
    </lineage>
</organism>
<dbReference type="GO" id="GO:0020037">
    <property type="term" value="F:heme binding"/>
    <property type="evidence" value="ECO:0007669"/>
    <property type="project" value="InterPro"/>
</dbReference>
<dbReference type="GO" id="GO:0019825">
    <property type="term" value="F:oxygen binding"/>
    <property type="evidence" value="ECO:0007669"/>
    <property type="project" value="InterPro"/>
</dbReference>
<dbReference type="Proteomes" id="UP001139311">
    <property type="component" value="Unassembled WGS sequence"/>
</dbReference>
<sequence>MHAIPETAERRAALSRDITRRTALDAAAIEAFLRAFYGAARQDPLLGPAFAEVADWEAHIATLARFWSSVALMTGGYHGQPMQAHARLALTPAHFARWLVLFEETARAHFTPEGAEHMLERARRIARSLEMGLIPLPLPARGRPQAPGEQP</sequence>
<proteinExistence type="predicted"/>